<protein>
    <recommendedName>
        <fullName evidence="1">2-cysteine adaptor domain-containing protein</fullName>
    </recommendedName>
</protein>
<dbReference type="SUPFAM" id="SSF56112">
    <property type="entry name" value="Protein kinase-like (PK-like)"/>
    <property type="match status" value="1"/>
</dbReference>
<reference evidence="2" key="1">
    <citation type="journal article" date="2020" name="Nature">
        <title>Giant virus diversity and host interactions through global metagenomics.</title>
        <authorList>
            <person name="Schulz F."/>
            <person name="Roux S."/>
            <person name="Paez-Espino D."/>
            <person name="Jungbluth S."/>
            <person name="Walsh D.A."/>
            <person name="Denef V.J."/>
            <person name="McMahon K.D."/>
            <person name="Konstantinidis K.T."/>
            <person name="Eloe-Fadrosh E.A."/>
            <person name="Kyrpides N.C."/>
            <person name="Woyke T."/>
        </authorList>
    </citation>
    <scope>NUCLEOTIDE SEQUENCE</scope>
    <source>
        <strain evidence="2">GVMAG-M-3300027804-48</strain>
    </source>
</reference>
<dbReference type="EMBL" id="MN740489">
    <property type="protein sequence ID" value="QHU29466.1"/>
    <property type="molecule type" value="Genomic_DNA"/>
</dbReference>
<feature type="domain" description="2-cysteine adaptor" evidence="1">
    <location>
        <begin position="7"/>
        <end position="39"/>
    </location>
</feature>
<evidence type="ECO:0000259" key="1">
    <source>
        <dbReference type="Pfam" id="PF08793"/>
    </source>
</evidence>
<accession>A0A6C0LEP4</accession>
<sequence length="412" mass="48699">MTNSELCDKWKIDKTINPINNRKIKLNGTTYKYISKLCDDINKLDAKITICKKWIANKNKNPITNGKIKENGNDYNIFSKLCYNKKILNVFNPILKRVTKNIIDRINYFVIINNYINKIKTELKYNCIKKINNELHLGNQIILDKQVGHPGSYGVVYHGHYIPTTIQKKELGKIFKFAVKICEITRKNRKEIKIGKKLTRLLVDMKCPHFLFSYGYLTCKNKKSDFNEIRFANNGYFIITELADNTLSYFIADLYGKEGFNDILRNAFIQIYLSMMFFNKYAKYNHNDTHINNFLYIKIKEGGYFHYKLFGIDYYVKNIGYLWVINDFGLASTFTSIKHDLEYFTNNMIKNIVRLGIFEDNTTNFFMDLMKLLKKKNCRLNDIIIFMNTMFYRDFTTNKPANIINKTPYIIE</sequence>
<dbReference type="InterPro" id="IPR014901">
    <property type="entry name" value="2-cysteine_adaptor"/>
</dbReference>
<evidence type="ECO:0000313" key="2">
    <source>
        <dbReference type="EMBL" id="QHU29466.1"/>
    </source>
</evidence>
<dbReference type="InterPro" id="IPR011009">
    <property type="entry name" value="Kinase-like_dom_sf"/>
</dbReference>
<dbReference type="AlphaFoldDB" id="A0A6C0LEP4"/>
<organism evidence="2">
    <name type="scientific">viral metagenome</name>
    <dbReference type="NCBI Taxonomy" id="1070528"/>
    <lineage>
        <taxon>unclassified sequences</taxon>
        <taxon>metagenomes</taxon>
        <taxon>organismal metagenomes</taxon>
    </lineage>
</organism>
<dbReference type="Pfam" id="PF08793">
    <property type="entry name" value="2C_adapt"/>
    <property type="match status" value="1"/>
</dbReference>
<name>A0A6C0LEP4_9ZZZZ</name>
<proteinExistence type="predicted"/>